<organism evidence="18 19">
    <name type="scientific">Petromyzon marinus</name>
    <name type="common">Sea lamprey</name>
    <dbReference type="NCBI Taxonomy" id="7757"/>
    <lineage>
        <taxon>Eukaryota</taxon>
        <taxon>Metazoa</taxon>
        <taxon>Chordata</taxon>
        <taxon>Craniata</taxon>
        <taxon>Vertebrata</taxon>
        <taxon>Cyclostomata</taxon>
        <taxon>Hyperoartia</taxon>
        <taxon>Petromyzontiformes</taxon>
        <taxon>Petromyzontidae</taxon>
        <taxon>Petromyzon</taxon>
    </lineage>
</organism>
<comment type="pathway">
    <text evidence="2 15">Amino-acid degradation; L-phenylalanine degradation; acetoacetate and fumarate from L-phenylalanine: step 6/6.</text>
</comment>
<feature type="binding site" evidence="13">
    <location>
        <position position="146"/>
    </location>
    <ligand>
        <name>substrate</name>
    </ligand>
</feature>
<evidence type="ECO:0000256" key="4">
    <source>
        <dbReference type="ARBA" id="ARBA00012094"/>
    </source>
</evidence>
<dbReference type="RefSeq" id="XP_032831759.1">
    <property type="nucleotide sequence ID" value="XM_032975868.1"/>
</dbReference>
<dbReference type="InterPro" id="IPR011234">
    <property type="entry name" value="Fumarylacetoacetase-like_C"/>
</dbReference>
<evidence type="ECO:0000313" key="20">
    <source>
        <dbReference type="RefSeq" id="XP_032831760.1"/>
    </source>
</evidence>
<feature type="binding site" evidence="13">
    <location>
        <position position="354"/>
    </location>
    <ligand>
        <name>substrate</name>
    </ligand>
</feature>
<evidence type="ECO:0000256" key="9">
    <source>
        <dbReference type="ARBA" id="ARBA00022842"/>
    </source>
</evidence>
<keyword evidence="11 15" id="KW-0585">Phenylalanine catabolism</keyword>
<dbReference type="InterPro" id="IPR036462">
    <property type="entry name" value="Fumarylacetoacetase_N_sf"/>
</dbReference>
<dbReference type="Pfam" id="PF09298">
    <property type="entry name" value="FAA_hydrolase_N"/>
    <property type="match status" value="1"/>
</dbReference>
<evidence type="ECO:0000259" key="17">
    <source>
        <dbReference type="Pfam" id="PF09298"/>
    </source>
</evidence>
<evidence type="ECO:0000256" key="12">
    <source>
        <dbReference type="PIRSR" id="PIRSR605959-1"/>
    </source>
</evidence>
<dbReference type="InterPro" id="IPR015377">
    <property type="entry name" value="Fumarylacetoacetase_N"/>
</dbReference>
<dbReference type="InterPro" id="IPR005959">
    <property type="entry name" value="Fumarylacetoacetase"/>
</dbReference>
<feature type="binding site" evidence="14">
    <location>
        <position position="203"/>
    </location>
    <ligand>
        <name>Ca(2+)</name>
        <dbReference type="ChEBI" id="CHEBI:29108"/>
    </ligand>
</feature>
<dbReference type="CTD" id="2184"/>
<evidence type="ECO:0000256" key="8">
    <source>
        <dbReference type="ARBA" id="ARBA00022837"/>
    </source>
</evidence>
<keyword evidence="8 14" id="KW-0106">Calcium</keyword>
<dbReference type="Proteomes" id="UP001318040">
    <property type="component" value="Chromosome 57"/>
</dbReference>
<evidence type="ECO:0000256" key="10">
    <source>
        <dbReference type="ARBA" id="ARBA00022878"/>
    </source>
</evidence>
<evidence type="ECO:0000256" key="13">
    <source>
        <dbReference type="PIRSR" id="PIRSR605959-2"/>
    </source>
</evidence>
<keyword evidence="10 15" id="KW-0828">Tyrosine catabolism</keyword>
<dbReference type="GO" id="GO:0004334">
    <property type="term" value="F:fumarylacetoacetase activity"/>
    <property type="evidence" value="ECO:0007669"/>
    <property type="project" value="UniProtKB-UniRule"/>
</dbReference>
<dbReference type="GO" id="GO:0006559">
    <property type="term" value="P:L-phenylalanine catabolic process"/>
    <property type="evidence" value="ECO:0007669"/>
    <property type="project" value="UniProtKB-UniRule"/>
</dbReference>
<comment type="similarity">
    <text evidence="3 15">Belongs to the FAH family.</text>
</comment>
<dbReference type="RefSeq" id="XP_032831760.1">
    <property type="nucleotide sequence ID" value="XM_032975869.1"/>
</dbReference>
<dbReference type="GO" id="GO:1902000">
    <property type="term" value="P:homogentisate catabolic process"/>
    <property type="evidence" value="ECO:0007669"/>
    <property type="project" value="TreeGrafter"/>
</dbReference>
<feature type="binding site" evidence="13">
    <location>
        <position position="248"/>
    </location>
    <ligand>
        <name>substrate</name>
    </ligand>
</feature>
<evidence type="ECO:0000256" key="3">
    <source>
        <dbReference type="ARBA" id="ARBA00010211"/>
    </source>
</evidence>
<keyword evidence="9 14" id="KW-0460">Magnesium</keyword>
<dbReference type="FunFam" id="3.90.850.10:FF:000004">
    <property type="entry name" value="Fumarylacetoacetase"/>
    <property type="match status" value="1"/>
</dbReference>
<feature type="binding site" evidence="14">
    <location>
        <position position="261"/>
    </location>
    <ligand>
        <name>Mg(2+)</name>
        <dbReference type="ChEBI" id="CHEBI:18420"/>
    </ligand>
</feature>
<dbReference type="FunFam" id="2.30.30.230:FF:000001">
    <property type="entry name" value="Fumarylacetoacetase"/>
    <property type="match status" value="1"/>
</dbReference>
<dbReference type="SUPFAM" id="SSF63433">
    <property type="entry name" value="Fumarylacetoacetate hydrolase, FAH, N-terminal domain"/>
    <property type="match status" value="1"/>
</dbReference>
<feature type="binding site" evidence="13">
    <location>
        <position position="244"/>
    </location>
    <ligand>
        <name>substrate</name>
    </ligand>
</feature>
<evidence type="ECO:0000256" key="2">
    <source>
        <dbReference type="ARBA" id="ARBA00004782"/>
    </source>
</evidence>
<dbReference type="EC" id="3.7.1.2" evidence="4 15"/>
<evidence type="ECO:0000256" key="1">
    <source>
        <dbReference type="ARBA" id="ARBA00000353"/>
    </source>
</evidence>
<dbReference type="NCBIfam" id="TIGR01266">
    <property type="entry name" value="fum_ac_acetase"/>
    <property type="match status" value="1"/>
</dbReference>
<dbReference type="SUPFAM" id="SSF56529">
    <property type="entry name" value="FAH"/>
    <property type="match status" value="1"/>
</dbReference>
<dbReference type="AlphaFoldDB" id="A0AAJ7U8N0"/>
<evidence type="ECO:0000259" key="16">
    <source>
        <dbReference type="Pfam" id="PF01557"/>
    </source>
</evidence>
<evidence type="ECO:0000313" key="19">
    <source>
        <dbReference type="RefSeq" id="XP_032831759.1"/>
    </source>
</evidence>
<evidence type="ECO:0000256" key="6">
    <source>
        <dbReference type="ARBA" id="ARBA00022723"/>
    </source>
</evidence>
<evidence type="ECO:0000256" key="7">
    <source>
        <dbReference type="ARBA" id="ARBA00022801"/>
    </source>
</evidence>
<sequence>MASSFIPVPADSDFPMENLPYGVFSTRDNPRPRIGVAIGDHILDLGVVKEAFSGPELAPHQHVLTEASLNGLMALGGGAWRELREALQRLLASTGGGGALRDDATLRRRAFTLREEATMHLPANIGDYTDFYSSRDHATNVGIMFRGPDNALMPNWLHLPVGYHGRASSVVPSGTPIRRPHGQTRPHDDQPPVFGASRLLDFELEMAFFVGPGNRLGEPIAIERAQDHIFGMVLMNDWSARDIQKWEYVPLGPFLGKNFGTSISPWVVTMEALAPFALPNAKQEPPPLPYLQHADAFSFNIDLSVGIRGEGMAEPATVCKSNFKHMYWSMKQQLAHHTASGCNVRPGDLLASGTISGPEPGSFGSMLELSWKGTKSVDLGGGNTRKFLQDGDEVIITGHCQGEGYRVGFGACTGKVLPAL</sequence>
<feature type="binding site" evidence="14">
    <location>
        <position position="237"/>
    </location>
    <ligand>
        <name>Ca(2+)</name>
        <dbReference type="ChEBI" id="CHEBI:29108"/>
    </ligand>
</feature>
<evidence type="ECO:0000256" key="5">
    <source>
        <dbReference type="ARBA" id="ARBA00014741"/>
    </source>
</evidence>
<dbReference type="KEGG" id="pmrn:116954973"/>
<dbReference type="GO" id="GO:0046872">
    <property type="term" value="F:metal ion binding"/>
    <property type="evidence" value="ECO:0007669"/>
    <property type="project" value="UniProtKB-UniRule"/>
</dbReference>
<feature type="binding site" evidence="14">
    <location>
        <position position="205"/>
    </location>
    <ligand>
        <name>Ca(2+)</name>
        <dbReference type="ChEBI" id="CHEBI:29108"/>
    </ligand>
</feature>
<evidence type="ECO:0000256" key="14">
    <source>
        <dbReference type="PIRSR" id="PIRSR605959-3"/>
    </source>
</evidence>
<dbReference type="Pfam" id="PF01557">
    <property type="entry name" value="FAA_hydrolase"/>
    <property type="match status" value="1"/>
</dbReference>
<dbReference type="RefSeq" id="XP_032831761.1">
    <property type="nucleotide sequence ID" value="XM_032975870.1"/>
</dbReference>
<gene>
    <name evidence="19 20 21" type="primary">FAH</name>
</gene>
<dbReference type="PANTHER" id="PTHR43069">
    <property type="entry name" value="FUMARYLACETOACETASE"/>
    <property type="match status" value="1"/>
</dbReference>
<dbReference type="PANTHER" id="PTHR43069:SF2">
    <property type="entry name" value="FUMARYLACETOACETASE"/>
    <property type="match status" value="1"/>
</dbReference>
<evidence type="ECO:0000313" key="18">
    <source>
        <dbReference type="Proteomes" id="UP001318040"/>
    </source>
</evidence>
<keyword evidence="7 15" id="KW-0378">Hydrolase</keyword>
<feature type="binding site" evidence="14">
    <location>
        <position position="257"/>
    </location>
    <ligand>
        <name>Mg(2+)</name>
        <dbReference type="ChEBI" id="CHEBI:18420"/>
    </ligand>
</feature>
<feature type="binding site" evidence="14">
    <location>
        <position position="237"/>
    </location>
    <ligand>
        <name>Mg(2+)</name>
        <dbReference type="ChEBI" id="CHEBI:18420"/>
    </ligand>
</feature>
<evidence type="ECO:0000256" key="11">
    <source>
        <dbReference type="ARBA" id="ARBA00023232"/>
    </source>
</evidence>
<proteinExistence type="inferred from homology"/>
<comment type="catalytic activity">
    <reaction evidence="1 15">
        <text>4-fumarylacetoacetate + H2O = acetoacetate + fumarate + H(+)</text>
        <dbReference type="Rhea" id="RHEA:10244"/>
        <dbReference type="ChEBI" id="CHEBI:13705"/>
        <dbReference type="ChEBI" id="CHEBI:15377"/>
        <dbReference type="ChEBI" id="CHEBI:15378"/>
        <dbReference type="ChEBI" id="CHEBI:18034"/>
        <dbReference type="ChEBI" id="CHEBI:29806"/>
        <dbReference type="EC" id="3.7.1.2"/>
    </reaction>
</comment>
<feature type="domain" description="Fumarylacetoacetase-like C-terminal" evidence="16">
    <location>
        <begin position="129"/>
        <end position="413"/>
    </location>
</feature>
<name>A0AAJ7U8N0_PETMA</name>
<dbReference type="Gene3D" id="3.90.850.10">
    <property type="entry name" value="Fumarylacetoacetase-like, C-terminal domain"/>
    <property type="match status" value="1"/>
</dbReference>
<dbReference type="Gene3D" id="2.30.30.230">
    <property type="entry name" value="Fumarylacetoacetase, N-terminal domain"/>
    <property type="match status" value="1"/>
</dbReference>
<keyword evidence="18" id="KW-1185">Reference proteome</keyword>
<keyword evidence="6 14" id="KW-0479">Metal-binding</keyword>
<accession>A0AAJ7U8N0</accession>
<feature type="active site" description="Proton acceptor" evidence="12">
    <location>
        <position position="137"/>
    </location>
</feature>
<evidence type="ECO:0000256" key="15">
    <source>
        <dbReference type="RuleBase" id="RU366008"/>
    </source>
</evidence>
<feature type="domain" description="Fumarylacetoacetase N-terminal" evidence="17">
    <location>
        <begin position="17"/>
        <end position="122"/>
    </location>
</feature>
<dbReference type="GO" id="GO:0006572">
    <property type="term" value="P:L-tyrosine catabolic process"/>
    <property type="evidence" value="ECO:0007669"/>
    <property type="project" value="UniProtKB-UniRule"/>
</dbReference>
<dbReference type="InterPro" id="IPR036663">
    <property type="entry name" value="Fumarylacetoacetase_C_sf"/>
</dbReference>
<protein>
    <recommendedName>
        <fullName evidence="5 15">Fumarylacetoacetase</fullName>
        <ecNumber evidence="4 15">3.7.1.2</ecNumber>
    </recommendedName>
    <alternativeName>
        <fullName evidence="15">Fumarylacetoacetate hydrolase</fullName>
    </alternativeName>
</protein>
<evidence type="ECO:0000313" key="21">
    <source>
        <dbReference type="RefSeq" id="XP_032831761.1"/>
    </source>
</evidence>
<comment type="cofactor">
    <cofactor evidence="15">
        <name>Mg(2+)</name>
        <dbReference type="ChEBI" id="CHEBI:18420"/>
    </cofactor>
    <cofactor evidence="15">
        <name>Ca(2+)</name>
        <dbReference type="ChEBI" id="CHEBI:29108"/>
    </cofactor>
</comment>
<feature type="binding site" evidence="14">
    <location>
        <position position="130"/>
    </location>
    <ligand>
        <name>Ca(2+)</name>
        <dbReference type="ChEBI" id="CHEBI:29108"/>
    </ligand>
</feature>
<feature type="binding site" evidence="13">
    <location>
        <position position="132"/>
    </location>
    <ligand>
        <name>substrate</name>
    </ligand>
</feature>
<reference evidence="19 20" key="1">
    <citation type="submission" date="2025-04" db="UniProtKB">
        <authorList>
            <consortium name="RefSeq"/>
        </authorList>
    </citation>
    <scope>IDENTIFICATION</scope>
    <source>
        <tissue evidence="19 20">Sperm</tissue>
    </source>
</reference>